<dbReference type="AlphaFoldDB" id="A0AAD7WGW5"/>
<sequence>MERDKMRVICLRSPRVRAHRPSLRNKIIPQAGNDLHPPRRNSPTCLMEMPFALLGELVPAFPPLPPGANSQSLPRAGLLARAGLVQLGFRTADTVGNL</sequence>
<evidence type="ECO:0000313" key="2">
    <source>
        <dbReference type="EMBL" id="KAJ8396180.1"/>
    </source>
</evidence>
<proteinExistence type="predicted"/>
<dbReference type="Proteomes" id="UP001221898">
    <property type="component" value="Unassembled WGS sequence"/>
</dbReference>
<dbReference type="EMBL" id="JAINUG010000108">
    <property type="protein sequence ID" value="KAJ8396180.1"/>
    <property type="molecule type" value="Genomic_DNA"/>
</dbReference>
<comment type="caution">
    <text evidence="2">The sequence shown here is derived from an EMBL/GenBank/DDBJ whole genome shotgun (WGS) entry which is preliminary data.</text>
</comment>
<reference evidence="2" key="1">
    <citation type="journal article" date="2023" name="Science">
        <title>Genome structures resolve the early diversification of teleost fishes.</title>
        <authorList>
            <person name="Parey E."/>
            <person name="Louis A."/>
            <person name="Montfort J."/>
            <person name="Bouchez O."/>
            <person name="Roques C."/>
            <person name="Iampietro C."/>
            <person name="Lluch J."/>
            <person name="Castinel A."/>
            <person name="Donnadieu C."/>
            <person name="Desvignes T."/>
            <person name="Floi Bucao C."/>
            <person name="Jouanno E."/>
            <person name="Wen M."/>
            <person name="Mejri S."/>
            <person name="Dirks R."/>
            <person name="Jansen H."/>
            <person name="Henkel C."/>
            <person name="Chen W.J."/>
            <person name="Zahm M."/>
            <person name="Cabau C."/>
            <person name="Klopp C."/>
            <person name="Thompson A.W."/>
            <person name="Robinson-Rechavi M."/>
            <person name="Braasch I."/>
            <person name="Lecointre G."/>
            <person name="Bobe J."/>
            <person name="Postlethwait J.H."/>
            <person name="Berthelot C."/>
            <person name="Roest Crollius H."/>
            <person name="Guiguen Y."/>
        </authorList>
    </citation>
    <scope>NUCLEOTIDE SEQUENCE</scope>
    <source>
        <strain evidence="2">NC1722</strain>
    </source>
</reference>
<feature type="region of interest" description="Disordered" evidence="1">
    <location>
        <begin position="21"/>
        <end position="42"/>
    </location>
</feature>
<accession>A0AAD7WGW5</accession>
<gene>
    <name evidence="2" type="ORF">AAFF_G00020470</name>
</gene>
<evidence type="ECO:0000313" key="3">
    <source>
        <dbReference type="Proteomes" id="UP001221898"/>
    </source>
</evidence>
<keyword evidence="3" id="KW-1185">Reference proteome</keyword>
<evidence type="ECO:0000256" key="1">
    <source>
        <dbReference type="SAM" id="MobiDB-lite"/>
    </source>
</evidence>
<name>A0AAD7WGW5_9TELE</name>
<protein>
    <submittedName>
        <fullName evidence="2">Uncharacterized protein</fullName>
    </submittedName>
</protein>
<organism evidence="2 3">
    <name type="scientific">Aldrovandia affinis</name>
    <dbReference type="NCBI Taxonomy" id="143900"/>
    <lineage>
        <taxon>Eukaryota</taxon>
        <taxon>Metazoa</taxon>
        <taxon>Chordata</taxon>
        <taxon>Craniata</taxon>
        <taxon>Vertebrata</taxon>
        <taxon>Euteleostomi</taxon>
        <taxon>Actinopterygii</taxon>
        <taxon>Neopterygii</taxon>
        <taxon>Teleostei</taxon>
        <taxon>Notacanthiformes</taxon>
        <taxon>Halosauridae</taxon>
        <taxon>Aldrovandia</taxon>
    </lineage>
</organism>